<dbReference type="Proteomes" id="UP001285354">
    <property type="component" value="Unassembled WGS sequence"/>
</dbReference>
<evidence type="ECO:0000313" key="2">
    <source>
        <dbReference type="EMBL" id="KAK2628746.1"/>
    </source>
</evidence>
<dbReference type="Pfam" id="PF02373">
    <property type="entry name" value="JmjC"/>
    <property type="match status" value="1"/>
</dbReference>
<proteinExistence type="predicted"/>
<dbReference type="GO" id="GO:0032452">
    <property type="term" value="F:histone demethylase activity"/>
    <property type="evidence" value="ECO:0007669"/>
    <property type="project" value="TreeGrafter"/>
</dbReference>
<comment type="caution">
    <text evidence="2">The sequence shown here is derived from an EMBL/GenBank/DDBJ whole genome shotgun (WGS) entry which is preliminary data.</text>
</comment>
<dbReference type="EMBL" id="JAUBYV010000002">
    <property type="protein sequence ID" value="KAK2628746.1"/>
    <property type="molecule type" value="Genomic_DNA"/>
</dbReference>
<evidence type="ECO:0000259" key="1">
    <source>
        <dbReference type="PROSITE" id="PS51184"/>
    </source>
</evidence>
<dbReference type="PROSITE" id="PS51184">
    <property type="entry name" value="JMJC"/>
    <property type="match status" value="1"/>
</dbReference>
<name>A0AAD9T3D4_9HELO</name>
<evidence type="ECO:0000313" key="3">
    <source>
        <dbReference type="Proteomes" id="UP001285354"/>
    </source>
</evidence>
<dbReference type="SUPFAM" id="SSF51197">
    <property type="entry name" value="Clavaminate synthase-like"/>
    <property type="match status" value="1"/>
</dbReference>
<dbReference type="GO" id="GO:0000785">
    <property type="term" value="C:chromatin"/>
    <property type="evidence" value="ECO:0007669"/>
    <property type="project" value="TreeGrafter"/>
</dbReference>
<dbReference type="Gene3D" id="2.60.120.650">
    <property type="entry name" value="Cupin"/>
    <property type="match status" value="1"/>
</dbReference>
<dbReference type="AlphaFoldDB" id="A0AAD9T3D4"/>
<sequence length="547" mass="61610">MADRDMCTTITTRQLGAGLDNFLNSLRKKGNEMGAIKVKKLLSSRPQILAAPPLPFNTPMIVHTCNVNKQDTVAGVYRMEFSYRKENLGWIWAAKNDPEIGGAMNLGKLHEHFESGLQFGPQCSLDQSSVSSLRCALAIQSFPVNAPDQEFEKRCKEAGTQRLNDLQVTVATAASPIPIKTTLAASTTMYFHHQGRARHWIVIPPKAAADFEKKLVSKLGLEEGKIGALCAHFVEHLCLWIKPNVLLDWGIVFYEFLQEAGQLVFFPPGSYFYGYSTGFSIIEEKIHAGENWNYDDCRFCSRLEGCPKDDCYQKFPFAAPRVPLGRATHQEMTEAWRRKQNLQAEDVTLPLPTKRQKIGRSRRSLSTSGRILFLLEEDTIEDHRSIPVTSGESVSFEAAQPTMMSRMDLWTQDHAMLSADSNTATVLPEAALAYADDFIISDDDDMIAIALISQRRVKQLEKENGVLLRNLALAHSGRQEVEKRKTNYKTRLMEREEVITSLQGQLKDLSVRLEEASENARAEAWREVLTFAQQNVGERRSRDHSGQ</sequence>
<gene>
    <name evidence="2" type="ORF">QTJ16_001849</name>
</gene>
<dbReference type="GO" id="GO:0005634">
    <property type="term" value="C:nucleus"/>
    <property type="evidence" value="ECO:0007669"/>
    <property type="project" value="TreeGrafter"/>
</dbReference>
<dbReference type="GO" id="GO:0010468">
    <property type="term" value="P:regulation of gene expression"/>
    <property type="evidence" value="ECO:0007669"/>
    <property type="project" value="TreeGrafter"/>
</dbReference>
<feature type="domain" description="JmjC" evidence="1">
    <location>
        <begin position="143"/>
        <end position="311"/>
    </location>
</feature>
<organism evidence="2 3">
    <name type="scientific">Diplocarpon rosae</name>
    <dbReference type="NCBI Taxonomy" id="946125"/>
    <lineage>
        <taxon>Eukaryota</taxon>
        <taxon>Fungi</taxon>
        <taxon>Dikarya</taxon>
        <taxon>Ascomycota</taxon>
        <taxon>Pezizomycotina</taxon>
        <taxon>Leotiomycetes</taxon>
        <taxon>Helotiales</taxon>
        <taxon>Drepanopezizaceae</taxon>
        <taxon>Diplocarpon</taxon>
    </lineage>
</organism>
<reference evidence="2" key="1">
    <citation type="submission" date="2023-06" db="EMBL/GenBank/DDBJ databases">
        <title>Draft genome of Marssonina rosae.</title>
        <authorList>
            <person name="Cheng Q."/>
        </authorList>
    </citation>
    <scope>NUCLEOTIDE SEQUENCE</scope>
    <source>
        <strain evidence="2">R4</strain>
    </source>
</reference>
<keyword evidence="3" id="KW-1185">Reference proteome</keyword>
<accession>A0AAD9T3D4</accession>
<dbReference type="InterPro" id="IPR003347">
    <property type="entry name" value="JmjC_dom"/>
</dbReference>
<protein>
    <recommendedName>
        <fullName evidence="1">JmjC domain-containing protein</fullName>
    </recommendedName>
</protein>
<dbReference type="PANTHER" id="PTHR10694">
    <property type="entry name" value="LYSINE-SPECIFIC DEMETHYLASE"/>
    <property type="match status" value="1"/>
</dbReference>